<evidence type="ECO:0000256" key="2">
    <source>
        <dbReference type="SAM" id="MobiDB-lite"/>
    </source>
</evidence>
<name>A0A511JH70_9CELL</name>
<evidence type="ECO:0000259" key="3">
    <source>
        <dbReference type="Pfam" id="PF00582"/>
    </source>
</evidence>
<comment type="caution">
    <text evidence="4">The sequence shown here is derived from an EMBL/GenBank/DDBJ whole genome shotgun (WGS) entry which is preliminary data.</text>
</comment>
<organism evidence="4 5">
    <name type="scientific">Cellulomonas terrae</name>
    <dbReference type="NCBI Taxonomy" id="311234"/>
    <lineage>
        <taxon>Bacteria</taxon>
        <taxon>Bacillati</taxon>
        <taxon>Actinomycetota</taxon>
        <taxon>Actinomycetes</taxon>
        <taxon>Micrococcales</taxon>
        <taxon>Cellulomonadaceae</taxon>
        <taxon>Cellulomonas</taxon>
    </lineage>
</organism>
<comment type="similarity">
    <text evidence="1">Belongs to the universal stress protein A family.</text>
</comment>
<dbReference type="Proteomes" id="UP000321049">
    <property type="component" value="Unassembled WGS sequence"/>
</dbReference>
<evidence type="ECO:0000313" key="5">
    <source>
        <dbReference type="Proteomes" id="UP000321049"/>
    </source>
</evidence>
<feature type="compositionally biased region" description="Basic and acidic residues" evidence="2">
    <location>
        <begin position="195"/>
        <end position="210"/>
    </location>
</feature>
<sequence length="309" mass="31442">MSSTAAVGPGLIVVGVDGSEPALRAVGTAAVQARLLGCRLEVVHAFIWPELRGPAVPTPAWLPGAGLQASAERTVDEAVRRAQETAPGVAVSGAVVPGAPEPVLLRASVGAALVVVGDRGLGGFTGLLLGSVAVELASRARCPVVVVRGRSEPTGPVVLGVDGGALRATVADLALSWAAANGLTLRAVHAVPDGRPRDLGATGEQDRRWSSDPATVPEEFSAVEVRRRTRPAVEVERAVRSGDARRVLVRESEDASLVVVGSRGRGGFDGLLLGSVSHAALHHAACPVAVVPHLSGGLRPPLRPPDLGA</sequence>
<dbReference type="RefSeq" id="WP_146844860.1">
    <property type="nucleotide sequence ID" value="NZ_BJWH01000003.1"/>
</dbReference>
<feature type="domain" description="UspA" evidence="3">
    <location>
        <begin position="12"/>
        <end position="148"/>
    </location>
</feature>
<dbReference type="InterPro" id="IPR006016">
    <property type="entry name" value="UspA"/>
</dbReference>
<reference evidence="4 5" key="1">
    <citation type="submission" date="2019-07" db="EMBL/GenBank/DDBJ databases">
        <title>Whole genome shotgun sequence of Cellulomonas terrae NBRC 100819.</title>
        <authorList>
            <person name="Hosoyama A."/>
            <person name="Uohara A."/>
            <person name="Ohji S."/>
            <person name="Ichikawa N."/>
        </authorList>
    </citation>
    <scope>NUCLEOTIDE SEQUENCE [LARGE SCALE GENOMIC DNA]</scope>
    <source>
        <strain evidence="4 5">NBRC 100819</strain>
    </source>
</reference>
<dbReference type="InterPro" id="IPR006015">
    <property type="entry name" value="Universal_stress_UspA"/>
</dbReference>
<gene>
    <name evidence="4" type="ORF">CTE05_08320</name>
</gene>
<evidence type="ECO:0000313" key="4">
    <source>
        <dbReference type="EMBL" id="GEL97285.1"/>
    </source>
</evidence>
<dbReference type="OrthoDB" id="267918at2"/>
<dbReference type="InterPro" id="IPR014729">
    <property type="entry name" value="Rossmann-like_a/b/a_fold"/>
</dbReference>
<dbReference type="SUPFAM" id="SSF52402">
    <property type="entry name" value="Adenine nucleotide alpha hydrolases-like"/>
    <property type="match status" value="2"/>
</dbReference>
<accession>A0A511JH70</accession>
<feature type="domain" description="UspA" evidence="3">
    <location>
        <begin position="156"/>
        <end position="292"/>
    </location>
</feature>
<dbReference type="EMBL" id="BJWH01000003">
    <property type="protein sequence ID" value="GEL97285.1"/>
    <property type="molecule type" value="Genomic_DNA"/>
</dbReference>
<dbReference type="Pfam" id="PF00582">
    <property type="entry name" value="Usp"/>
    <property type="match status" value="2"/>
</dbReference>
<keyword evidence="5" id="KW-1185">Reference proteome</keyword>
<protein>
    <submittedName>
        <fullName evidence="4">Universal stress protein</fullName>
    </submittedName>
</protein>
<dbReference type="Gene3D" id="3.40.50.620">
    <property type="entry name" value="HUPs"/>
    <property type="match status" value="2"/>
</dbReference>
<dbReference type="PANTHER" id="PTHR46268:SF6">
    <property type="entry name" value="UNIVERSAL STRESS PROTEIN UP12"/>
    <property type="match status" value="1"/>
</dbReference>
<dbReference type="AlphaFoldDB" id="A0A511JH70"/>
<proteinExistence type="inferred from homology"/>
<dbReference type="PANTHER" id="PTHR46268">
    <property type="entry name" value="STRESS RESPONSE PROTEIN NHAX"/>
    <property type="match status" value="1"/>
</dbReference>
<feature type="region of interest" description="Disordered" evidence="2">
    <location>
        <begin position="195"/>
        <end position="214"/>
    </location>
</feature>
<dbReference type="PRINTS" id="PR01438">
    <property type="entry name" value="UNVRSLSTRESS"/>
</dbReference>
<evidence type="ECO:0000256" key="1">
    <source>
        <dbReference type="ARBA" id="ARBA00008791"/>
    </source>
</evidence>